<gene>
    <name evidence="2" type="ORF">SAMN04488528_1003101</name>
</gene>
<name>A0A1I0VYF3_9CLOT</name>
<dbReference type="AlphaFoldDB" id="A0A1I0VYF3"/>
<dbReference type="RefSeq" id="WP_090038644.1">
    <property type="nucleotide sequence ID" value="NZ_FOKI01000003.1"/>
</dbReference>
<protein>
    <submittedName>
        <fullName evidence="2">Uncharacterized protein</fullName>
    </submittedName>
</protein>
<proteinExistence type="predicted"/>
<organism evidence="2 3">
    <name type="scientific">Clostridium frigidicarnis</name>
    <dbReference type="NCBI Taxonomy" id="84698"/>
    <lineage>
        <taxon>Bacteria</taxon>
        <taxon>Bacillati</taxon>
        <taxon>Bacillota</taxon>
        <taxon>Clostridia</taxon>
        <taxon>Eubacteriales</taxon>
        <taxon>Clostridiaceae</taxon>
        <taxon>Clostridium</taxon>
    </lineage>
</organism>
<dbReference type="EMBL" id="FOKI01000003">
    <property type="protein sequence ID" value="SFA80980.1"/>
    <property type="molecule type" value="Genomic_DNA"/>
</dbReference>
<evidence type="ECO:0000313" key="3">
    <source>
        <dbReference type="Proteomes" id="UP000198619"/>
    </source>
</evidence>
<dbReference type="Proteomes" id="UP000198619">
    <property type="component" value="Unassembled WGS sequence"/>
</dbReference>
<keyword evidence="3" id="KW-1185">Reference proteome</keyword>
<sequence>MKKSRKKLITLIMCGSIMATLLIPSMTAKADEAFQQELRNIINENFSKLEQNPKFSNYHQIQYAAERLSDPNEASKILGRLSQYSEKAYTDEVIGMLDKMSEFTKTKNMSLYNDLVYEDIPSMDDNENSEYLKGQLASWGSQLVFDYDKGYSAATDAIIKVGKLRNLGHYSEALIQGEISKEAIKNIATFKENGEYLIKNLNYEIQATEKRMNIDEDLPAVRFIRNNGGVLHISFNRHMNLDEIKNINNYTVQWPDKSEGNLDSNSYIKVISDKDIEIHSDLPESVLAILFNDNIKDTEGHNLVKEGAVAIPDYILDVMIEYQNEEGYLSDDAIVDDIDLEAIKNQLHRLNPETEMNDIIAYRSVCESVSYDILENWSQEYIGKRVGFTGVIKSVKDLGNNNIEATVNINDSSNVTRTRQICVHYTKFDGQTGLEPGESVMFYGIYKGKEANGNGGKTPSVKAKFFTSVAG</sequence>
<keyword evidence="1" id="KW-0732">Signal</keyword>
<reference evidence="2 3" key="1">
    <citation type="submission" date="2016-10" db="EMBL/GenBank/DDBJ databases">
        <authorList>
            <person name="de Groot N.N."/>
        </authorList>
    </citation>
    <scope>NUCLEOTIDE SEQUENCE [LARGE SCALE GENOMIC DNA]</scope>
    <source>
        <strain evidence="2 3">DSM 12271</strain>
    </source>
</reference>
<accession>A0A1I0VYF3</accession>
<feature type="chain" id="PRO_5011606127" evidence="1">
    <location>
        <begin position="31"/>
        <end position="471"/>
    </location>
</feature>
<evidence type="ECO:0000256" key="1">
    <source>
        <dbReference type="SAM" id="SignalP"/>
    </source>
</evidence>
<feature type="signal peptide" evidence="1">
    <location>
        <begin position="1"/>
        <end position="30"/>
    </location>
</feature>
<evidence type="ECO:0000313" key="2">
    <source>
        <dbReference type="EMBL" id="SFA80980.1"/>
    </source>
</evidence>